<gene>
    <name evidence="4" type="ORF">H9638_15445</name>
</gene>
<dbReference type="InterPro" id="IPR016032">
    <property type="entry name" value="Sig_transdc_resp-reg_C-effctor"/>
</dbReference>
<evidence type="ECO:0000313" key="4">
    <source>
        <dbReference type="EMBL" id="MBD8045205.1"/>
    </source>
</evidence>
<dbReference type="PRINTS" id="PR00038">
    <property type="entry name" value="HTHLUXR"/>
</dbReference>
<dbReference type="PANTHER" id="PTHR16305:SF35">
    <property type="entry name" value="TRANSCRIPTIONAL ACTIVATOR DOMAIN"/>
    <property type="match status" value="1"/>
</dbReference>
<reference evidence="4 5" key="1">
    <citation type="submission" date="2020-08" db="EMBL/GenBank/DDBJ databases">
        <title>A Genomic Blueprint of the Chicken Gut Microbiome.</title>
        <authorList>
            <person name="Gilroy R."/>
            <person name="Ravi A."/>
            <person name="Getino M."/>
            <person name="Pursley I."/>
            <person name="Horton D.L."/>
            <person name="Alikhan N.-F."/>
            <person name="Baker D."/>
            <person name="Gharbi K."/>
            <person name="Hall N."/>
            <person name="Watson M."/>
            <person name="Adriaenssens E.M."/>
            <person name="Foster-Nyarko E."/>
            <person name="Jarju S."/>
            <person name="Secka A."/>
            <person name="Antonio M."/>
            <person name="Oren A."/>
            <person name="Chaudhuri R."/>
            <person name="La Ragione R.M."/>
            <person name="Hildebrand F."/>
            <person name="Pallen M.J."/>
        </authorList>
    </citation>
    <scope>NUCLEOTIDE SEQUENCE [LARGE SCALE GENOMIC DNA]</scope>
    <source>
        <strain evidence="4 5">Sa2BUA2</strain>
    </source>
</reference>
<dbReference type="RefSeq" id="WP_191748889.1">
    <property type="nucleotide sequence ID" value="NZ_JACSQC010000008.1"/>
</dbReference>
<sequence length="861" mass="92036">MEAETDLPYAALQRMVLAHRDALDDLAETPRAALVAACGLAEGPVPPAPRPLVGLGLLHLLARFCEDAPLVCFIDDAQWVDPESLQVLAFAGRRLTTERIVLLFAVRTNGRDPGALDDLPGRTLAGLNHEDALRLLASVASRTLDRRVADQIIEATGGNPLALLDLLTDLSVRQLCGEELLPEPVPVSKRLADYYLRQDRRLPSETQKWLLTAATEPSGNLEAIAAACTALGLRDDASHPAELAGLARVGTTVTFRHPLVRSAIYNGASSHDIRSIHGHLADAAESRGDTYQRVMHRAAATIGPDDGVASELEGAADLAAGRGGYSARTKILLRAAALSSTGKDKDLRLLAAAESAAAAGSGAQASALLRALPVEGFDDVTRGRILLAQCELDILVPGGEFADRVPRLLAAARIFRTACPQRAKQAAAQVFWALVQADDLVDHASSWEAATEARLVCRLSPGPDLPTQSLIALSTLVLDGHAAAAPLVHSAVRQATALQTSDDDVLQSFMLIAYAAFLLREPTAAAAVLKRAGHSALNRGAELAQCRIDLLGAHFDLQLGKIQEATVRLNGAAALMSMMGLPGAYAQMVISTPALHGWLGSEAAAQEDSLTADARAAGYGTRVASRLIRTVLLRASQGRYVEAWDAGQQLRYEDPFFSGSLFVPDLLESASRAGDRQAAIRLLDRLQAENRDSTSRWAAGLVERGMALVMEDGTAAHFDRALDFFSEPALEMDAARTHLLYGEWLRRRRRRNAAAGQLSQALEIFHRLGVPGWSERARRELAALGDSRHESTLPASLTPQELSVARLAAAGYTNAGIAAQLFVSSSTVDYHLRKVFRKLGVVSRRQLQNADLDGSPAAPVP</sequence>
<evidence type="ECO:0000313" key="5">
    <source>
        <dbReference type="Proteomes" id="UP000652763"/>
    </source>
</evidence>
<dbReference type="SUPFAM" id="SSF46894">
    <property type="entry name" value="C-terminal effector domain of the bipartite response regulators"/>
    <property type="match status" value="1"/>
</dbReference>
<dbReference type="PANTHER" id="PTHR16305">
    <property type="entry name" value="TESTICULAR SOLUBLE ADENYLYL CYCLASE"/>
    <property type="match status" value="1"/>
</dbReference>
<evidence type="ECO:0000256" key="2">
    <source>
        <dbReference type="ARBA" id="ARBA00022840"/>
    </source>
</evidence>
<dbReference type="Gene3D" id="1.10.10.10">
    <property type="entry name" value="Winged helix-like DNA-binding domain superfamily/Winged helix DNA-binding domain"/>
    <property type="match status" value="1"/>
</dbReference>
<keyword evidence="1" id="KW-0547">Nucleotide-binding</keyword>
<feature type="domain" description="HTH luxR-type" evidence="3">
    <location>
        <begin position="790"/>
        <end position="855"/>
    </location>
</feature>
<dbReference type="CDD" id="cd06170">
    <property type="entry name" value="LuxR_C_like"/>
    <property type="match status" value="1"/>
</dbReference>
<proteinExistence type="predicted"/>
<dbReference type="PROSITE" id="PS50043">
    <property type="entry name" value="HTH_LUXR_2"/>
    <property type="match status" value="1"/>
</dbReference>
<keyword evidence="5" id="KW-1185">Reference proteome</keyword>
<evidence type="ECO:0000259" key="3">
    <source>
        <dbReference type="PROSITE" id="PS50043"/>
    </source>
</evidence>
<accession>A0ABR8YLT5</accession>
<evidence type="ECO:0000256" key="1">
    <source>
        <dbReference type="ARBA" id="ARBA00022741"/>
    </source>
</evidence>
<dbReference type="InterPro" id="IPR000792">
    <property type="entry name" value="Tscrpt_reg_LuxR_C"/>
</dbReference>
<dbReference type="SMART" id="SM00421">
    <property type="entry name" value="HTH_LUXR"/>
    <property type="match status" value="1"/>
</dbReference>
<dbReference type="EMBL" id="JACSQC010000008">
    <property type="protein sequence ID" value="MBD8045205.1"/>
    <property type="molecule type" value="Genomic_DNA"/>
</dbReference>
<dbReference type="Proteomes" id="UP000652763">
    <property type="component" value="Unassembled WGS sequence"/>
</dbReference>
<name>A0ABR8YLT5_9MICC</name>
<keyword evidence="2" id="KW-0067">ATP-binding</keyword>
<protein>
    <submittedName>
        <fullName evidence="4">Helix-turn-helix transcriptional regulator</fullName>
    </submittedName>
</protein>
<dbReference type="Pfam" id="PF00196">
    <property type="entry name" value="GerE"/>
    <property type="match status" value="1"/>
</dbReference>
<comment type="caution">
    <text evidence="4">The sequence shown here is derived from an EMBL/GenBank/DDBJ whole genome shotgun (WGS) entry which is preliminary data.</text>
</comment>
<organism evidence="4 5">
    <name type="scientific">Arthrobacter pullicola</name>
    <dbReference type="NCBI Taxonomy" id="2762224"/>
    <lineage>
        <taxon>Bacteria</taxon>
        <taxon>Bacillati</taxon>
        <taxon>Actinomycetota</taxon>
        <taxon>Actinomycetes</taxon>
        <taxon>Micrococcales</taxon>
        <taxon>Micrococcaceae</taxon>
        <taxon>Arthrobacter</taxon>
    </lineage>
</organism>
<dbReference type="InterPro" id="IPR036388">
    <property type="entry name" value="WH-like_DNA-bd_sf"/>
</dbReference>